<feature type="transmembrane region" description="Helical" evidence="3">
    <location>
        <begin position="340"/>
        <end position="361"/>
    </location>
</feature>
<feature type="transmembrane region" description="Helical" evidence="3">
    <location>
        <begin position="368"/>
        <end position="393"/>
    </location>
</feature>
<feature type="region of interest" description="Disordered" evidence="2">
    <location>
        <begin position="907"/>
        <end position="946"/>
    </location>
</feature>
<keyword evidence="1" id="KW-1188">Viral release from host cell</keyword>
<sequence length="1039" mass="112739">MSAIGRSMAIAGAAIVAAFGMAIKTASQFEQSMANTASVAGATSEELKKLSNYAREMGEQSVFSASQAADAMYFLASAGMNVDQVMRALKGTLALAAATQSDLAFTAAAVAATLSQFGLDASEADRVANVFAATISMSQATMDKLATSMSYVGPMAKSMGMSLEDTVGILGNLYNAGYDASMAGTALRMAFTSLIEPNEKAQATLDKLGISIYDTSGKMRPFADIIDELARKGLSTADAMSIFGQRAGPAMLALVSQGEGAIKKLTDAVTGTDKASEMAEMQINTFQGAIKLLRSAFEELQITLVQDLMPAIKGLIEWVTEGIKKISDWMKANPELTATIVKITAGVGALMLVLGPLLMMLPGIVTGVGLLSAAIIPLAITVGLATANFVIWWNVVKEIDKILHSHHTTIEDVEYAELKLAEAQKILAERLGITIEKLKEFQKSGLSVTEMINESNKVVEEATKNWEFYHTEMAILTEAAKMGNISASALYKGMKELDEIMKLSAKGIGEVDEAIYKMAAANKVLQDFMLPVRETIENLTKSLTPHEQKIAAVNAKYDDMIEAIKMFNVSEETMKANIDKVNVARDLEIAKLEENKTAMDKLIQAKKDFSNVMRGIIDKIYEFTHTEYETKLRLINREYDELIINAKEVYKGEAELNSIIATINQARGLEIAKLGELIAKEKEDVGAKKLLADAYKTVADRIFELTHTAMEVQIRKLGEQKQAYLAAGVAIGDVDKWYKLEIATLKESTQALTENKNKIEEISKVTQWLGQSFVQVVKEIDRAKVSLNAFTIEALAAAIAAIKMHYYPEIVRLTERITQLFGAGQYALRSWYEADLKRITGAMASDINTVIYGYETYNETLKNLGGTYGNVANAANNAGRTMVSSWVSVTNAANQAAQAVSKVSGTSGWVAPTTTPTTTTPTTTTPTTTTPTTTTPTTTTSTSATPNPIYGGWGQIIGYYQHGTPYVPRTGLAMVHKGEEINPPGQRSYDQRKSYTSSINIEPGAIQIITPKFDESDAQNIFRLLERQAKMRGLKFAIS</sequence>
<keyword evidence="3" id="KW-0812">Transmembrane</keyword>
<dbReference type="InterPro" id="IPR010090">
    <property type="entry name" value="Phage_tape_meas"/>
</dbReference>
<reference evidence="5" key="1">
    <citation type="submission" date="2020-03" db="EMBL/GenBank/DDBJ databases">
        <title>The deep terrestrial virosphere.</title>
        <authorList>
            <person name="Holmfeldt K."/>
            <person name="Nilsson E."/>
            <person name="Simone D."/>
            <person name="Lopez-Fernandez M."/>
            <person name="Wu X."/>
            <person name="de Brujin I."/>
            <person name="Lundin D."/>
            <person name="Andersson A."/>
            <person name="Bertilsson S."/>
            <person name="Dopson M."/>
        </authorList>
    </citation>
    <scope>NUCLEOTIDE SEQUENCE</scope>
    <source>
        <strain evidence="5">TM448A01659</strain>
    </source>
</reference>
<protein>
    <submittedName>
        <fullName evidence="5">Putative tail protein</fullName>
    </submittedName>
</protein>
<evidence type="ECO:0000256" key="2">
    <source>
        <dbReference type="SAM" id="MobiDB-lite"/>
    </source>
</evidence>
<keyword evidence="3" id="KW-0472">Membrane</keyword>
<dbReference type="EMBL" id="MT144184">
    <property type="protein sequence ID" value="QJA50272.1"/>
    <property type="molecule type" value="Genomic_DNA"/>
</dbReference>
<feature type="compositionally biased region" description="Low complexity" evidence="2">
    <location>
        <begin position="911"/>
        <end position="946"/>
    </location>
</feature>
<proteinExistence type="predicted"/>
<dbReference type="NCBIfam" id="TIGR01760">
    <property type="entry name" value="tape_meas_TP901"/>
    <property type="match status" value="1"/>
</dbReference>
<evidence type="ECO:0000259" key="4">
    <source>
        <dbReference type="Pfam" id="PF10145"/>
    </source>
</evidence>
<dbReference type="PANTHER" id="PTHR37813:SF1">
    <property type="entry name" value="FELS-2 PROPHAGE PROTEIN"/>
    <property type="match status" value="1"/>
</dbReference>
<gene>
    <name evidence="5" type="ORF">TM448A01659_0014</name>
</gene>
<organism evidence="5">
    <name type="scientific">viral metagenome</name>
    <dbReference type="NCBI Taxonomy" id="1070528"/>
    <lineage>
        <taxon>unclassified sequences</taxon>
        <taxon>metagenomes</taxon>
        <taxon>organismal metagenomes</taxon>
    </lineage>
</organism>
<feature type="domain" description="Phage tail tape measure protein" evidence="4">
    <location>
        <begin position="53"/>
        <end position="243"/>
    </location>
</feature>
<evidence type="ECO:0000313" key="5">
    <source>
        <dbReference type="EMBL" id="QJA50272.1"/>
    </source>
</evidence>
<dbReference type="AlphaFoldDB" id="A0A6H1ZS32"/>
<evidence type="ECO:0000256" key="1">
    <source>
        <dbReference type="ARBA" id="ARBA00022612"/>
    </source>
</evidence>
<accession>A0A6H1ZS32</accession>
<dbReference type="PANTHER" id="PTHR37813">
    <property type="entry name" value="FELS-2 PROPHAGE PROTEIN"/>
    <property type="match status" value="1"/>
</dbReference>
<name>A0A6H1ZS32_9ZZZZ</name>
<dbReference type="Pfam" id="PF10145">
    <property type="entry name" value="PhageMin_Tail"/>
    <property type="match status" value="1"/>
</dbReference>
<evidence type="ECO:0000256" key="3">
    <source>
        <dbReference type="SAM" id="Phobius"/>
    </source>
</evidence>
<keyword evidence="3" id="KW-1133">Transmembrane helix</keyword>